<evidence type="ECO:0000313" key="1">
    <source>
        <dbReference type="EMBL" id="APT87877.1"/>
    </source>
</evidence>
<protein>
    <submittedName>
        <fullName evidence="1">ATP:cob(I)alamin adenosyltransferase</fullName>
    </submittedName>
    <submittedName>
        <fullName evidence="2">PduO protein</fullName>
    </submittedName>
</protein>
<evidence type="ECO:0000313" key="3">
    <source>
        <dbReference type="Proteomes" id="UP000185479"/>
    </source>
</evidence>
<dbReference type="EMBL" id="BJNB01000018">
    <property type="protein sequence ID" value="GEB97880.1"/>
    <property type="molecule type" value="Genomic_DNA"/>
</dbReference>
<dbReference type="InterPro" id="IPR052517">
    <property type="entry name" value="GlcG_carb_metab_protein"/>
</dbReference>
<dbReference type="Gene3D" id="3.30.450.150">
    <property type="entry name" value="Haem-degrading domain"/>
    <property type="match status" value="1"/>
</dbReference>
<reference evidence="2 4" key="2">
    <citation type="submission" date="2019-06" db="EMBL/GenBank/DDBJ databases">
        <title>Whole genome shotgun sequence of Corynebacterium flavescens NBRC 14136.</title>
        <authorList>
            <person name="Hosoyama A."/>
            <person name="Uohara A."/>
            <person name="Ohji S."/>
            <person name="Ichikawa N."/>
        </authorList>
    </citation>
    <scope>NUCLEOTIDE SEQUENCE [LARGE SCALE GENOMIC DNA]</scope>
    <source>
        <strain evidence="2 4">NBRC 14136</strain>
    </source>
</reference>
<dbReference type="GO" id="GO:0016740">
    <property type="term" value="F:transferase activity"/>
    <property type="evidence" value="ECO:0007669"/>
    <property type="project" value="UniProtKB-KW"/>
</dbReference>
<dbReference type="Pfam" id="PF03928">
    <property type="entry name" value="HbpS-like"/>
    <property type="match status" value="1"/>
</dbReference>
<dbReference type="OrthoDB" id="9778896at2"/>
<gene>
    <name evidence="2" type="ORF">CFL01nite_13750</name>
    <name evidence="1" type="ORF">CFLV_12430</name>
</gene>
<dbReference type="Proteomes" id="UP000315353">
    <property type="component" value="Unassembled WGS sequence"/>
</dbReference>
<evidence type="ECO:0000313" key="2">
    <source>
        <dbReference type="EMBL" id="GEB97880.1"/>
    </source>
</evidence>
<dbReference type="EMBL" id="CP009246">
    <property type="protein sequence ID" value="APT87877.1"/>
    <property type="molecule type" value="Genomic_DNA"/>
</dbReference>
<name>A0A1L7CPW1_CORFL</name>
<evidence type="ECO:0000313" key="4">
    <source>
        <dbReference type="Proteomes" id="UP000315353"/>
    </source>
</evidence>
<dbReference type="PANTHER" id="PTHR34309:SF1">
    <property type="entry name" value="PROTEIN GLCG"/>
    <property type="match status" value="1"/>
</dbReference>
<reference evidence="1 3" key="1">
    <citation type="submission" date="2014-08" db="EMBL/GenBank/DDBJ databases">
        <title>Complete genome sequence of Corynebacterium flavescens OJ8(T)(=DSM 20296(T)), isolated from cheese.</title>
        <authorList>
            <person name="Ruckert C."/>
            <person name="Albersmeier A."/>
            <person name="Winkler A."/>
            <person name="Kalinowski J."/>
        </authorList>
    </citation>
    <scope>NUCLEOTIDE SEQUENCE [LARGE SCALE GENOMIC DNA]</scope>
    <source>
        <strain evidence="1 3">OJ8</strain>
    </source>
</reference>
<keyword evidence="1" id="KW-0808">Transferase</keyword>
<keyword evidence="3" id="KW-1185">Reference proteome</keyword>
<dbReference type="KEGG" id="cfc:CFLV_12430"/>
<accession>A0A1L7CPW1</accession>
<dbReference type="Proteomes" id="UP000185479">
    <property type="component" value="Chromosome"/>
</dbReference>
<dbReference type="STRING" id="28028.CFLV_12430"/>
<organism evidence="1 3">
    <name type="scientific">Corynebacterium flavescens</name>
    <dbReference type="NCBI Taxonomy" id="28028"/>
    <lineage>
        <taxon>Bacteria</taxon>
        <taxon>Bacillati</taxon>
        <taxon>Actinomycetota</taxon>
        <taxon>Actinomycetes</taxon>
        <taxon>Mycobacteriales</taxon>
        <taxon>Corynebacteriaceae</taxon>
        <taxon>Corynebacterium</taxon>
    </lineage>
</organism>
<dbReference type="InterPro" id="IPR038084">
    <property type="entry name" value="PduO/GlcC-like_sf"/>
</dbReference>
<proteinExistence type="predicted"/>
<sequence length="139" mass="13958">MKTQTTLTLDDAQRIIEAGIAASTRIGSPSNIAVADAGGNLIAHARMVGAQLGSIEHSVDKSHTAAFFRSATGDLAEDSQPGGQFWGMALSGGGRVLVFAGGVPLIVDGEVVGAVGISGGSQEQDSTIAQCAAAVAEHR</sequence>
<dbReference type="PANTHER" id="PTHR34309">
    <property type="entry name" value="SLR1406 PROTEIN"/>
    <property type="match status" value="1"/>
</dbReference>
<dbReference type="InterPro" id="IPR005624">
    <property type="entry name" value="PduO/GlcC-like"/>
</dbReference>
<dbReference type="AlphaFoldDB" id="A0A1L7CPW1"/>
<dbReference type="SUPFAM" id="SSF143744">
    <property type="entry name" value="GlcG-like"/>
    <property type="match status" value="1"/>
</dbReference>